<keyword evidence="3" id="KW-1185">Reference proteome</keyword>
<comment type="caution">
    <text evidence="2">The sequence shown here is derived from an EMBL/GenBank/DDBJ whole genome shotgun (WGS) entry which is preliminary data.</text>
</comment>
<name>A0ABD1V2I2_9LAMI</name>
<dbReference type="AlphaFoldDB" id="A0ABD1V2I2"/>
<gene>
    <name evidence="2" type="ORF">Adt_04872</name>
</gene>
<dbReference type="Pfam" id="PF22936">
    <property type="entry name" value="Pol_BBD"/>
    <property type="match status" value="1"/>
</dbReference>
<organism evidence="2 3">
    <name type="scientific">Abeliophyllum distichum</name>
    <dbReference type="NCBI Taxonomy" id="126358"/>
    <lineage>
        <taxon>Eukaryota</taxon>
        <taxon>Viridiplantae</taxon>
        <taxon>Streptophyta</taxon>
        <taxon>Embryophyta</taxon>
        <taxon>Tracheophyta</taxon>
        <taxon>Spermatophyta</taxon>
        <taxon>Magnoliopsida</taxon>
        <taxon>eudicotyledons</taxon>
        <taxon>Gunneridae</taxon>
        <taxon>Pentapetalae</taxon>
        <taxon>asterids</taxon>
        <taxon>lamiids</taxon>
        <taxon>Lamiales</taxon>
        <taxon>Oleaceae</taxon>
        <taxon>Forsythieae</taxon>
        <taxon>Abeliophyllum</taxon>
    </lineage>
</organism>
<dbReference type="PANTHER" id="PTHR47592">
    <property type="entry name" value="PBF68 PROTEIN"/>
    <property type="match status" value="1"/>
</dbReference>
<evidence type="ECO:0000313" key="3">
    <source>
        <dbReference type="Proteomes" id="UP001604336"/>
    </source>
</evidence>
<evidence type="ECO:0000259" key="1">
    <source>
        <dbReference type="Pfam" id="PF22936"/>
    </source>
</evidence>
<dbReference type="InterPro" id="IPR054722">
    <property type="entry name" value="PolX-like_BBD"/>
</dbReference>
<reference evidence="3" key="1">
    <citation type="submission" date="2024-07" db="EMBL/GenBank/DDBJ databases">
        <title>Two chromosome-level genome assemblies of Korean endemic species Abeliophyllum distichum and Forsythia ovata (Oleaceae).</title>
        <authorList>
            <person name="Jang H."/>
        </authorList>
    </citation>
    <scope>NUCLEOTIDE SEQUENCE [LARGE SCALE GENOMIC DNA]</scope>
</reference>
<dbReference type="Proteomes" id="UP001604336">
    <property type="component" value="Unassembled WGS sequence"/>
</dbReference>
<dbReference type="EMBL" id="JBFOLK010000002">
    <property type="protein sequence ID" value="KAL2531521.1"/>
    <property type="molecule type" value="Genomic_DNA"/>
</dbReference>
<protein>
    <submittedName>
        <fullName evidence="2">Integrase catalytic domain-containing protein</fullName>
    </submittedName>
</protein>
<evidence type="ECO:0000313" key="2">
    <source>
        <dbReference type="EMBL" id="KAL2531521.1"/>
    </source>
</evidence>
<dbReference type="PANTHER" id="PTHR47592:SF27">
    <property type="entry name" value="OS08G0421700 PROTEIN"/>
    <property type="match status" value="1"/>
</dbReference>
<proteinExistence type="predicted"/>
<accession>A0ABD1V2I2</accession>
<sequence>MFALTKEMFSDFKEADGEKLYMENSATSEIKGHGKVGSKDDVWERADSKQRALCAKYSQEFGVRLAIEQAWISYDGEKLYMKNSATSEIKGHGNVVLKMTSGKEMILNNVLYVPEIRKNLVSGSLLNKHGFRMVFESDKIILSKSEMFVGKGYISDGLFKLNVIAIK</sequence>
<feature type="domain" description="Retrovirus-related Pol polyprotein from transposon TNT 1-94-like beta-barrel" evidence="1">
    <location>
        <begin position="75"/>
        <end position="131"/>
    </location>
</feature>